<protein>
    <submittedName>
        <fullName evidence="8">MFS transporter</fullName>
    </submittedName>
</protein>
<keyword evidence="9" id="KW-1185">Reference proteome</keyword>
<accession>A0ABN4TMD9</accession>
<keyword evidence="5 6" id="KW-0472">Membrane</keyword>
<feature type="transmembrane region" description="Helical" evidence="6">
    <location>
        <begin position="209"/>
        <end position="233"/>
    </location>
</feature>
<evidence type="ECO:0000256" key="6">
    <source>
        <dbReference type="SAM" id="Phobius"/>
    </source>
</evidence>
<feature type="transmembrane region" description="Helical" evidence="6">
    <location>
        <begin position="82"/>
        <end position="99"/>
    </location>
</feature>
<feature type="domain" description="Major facilitator superfamily (MFS) profile" evidence="7">
    <location>
        <begin position="14"/>
        <end position="404"/>
    </location>
</feature>
<gene>
    <name evidence="8" type="ORF">BKK80_10000</name>
</gene>
<dbReference type="Gene3D" id="1.20.1250.20">
    <property type="entry name" value="MFS general substrate transporter like domains"/>
    <property type="match status" value="2"/>
</dbReference>
<dbReference type="PANTHER" id="PTHR43124">
    <property type="entry name" value="PURINE EFFLUX PUMP PBUE"/>
    <property type="match status" value="1"/>
</dbReference>
<dbReference type="Proteomes" id="UP000177515">
    <property type="component" value="Chromosome 1"/>
</dbReference>
<proteinExistence type="predicted"/>
<comment type="subcellular location">
    <subcellularLocation>
        <location evidence="1">Cell membrane</location>
        <topology evidence="1">Multi-pass membrane protein</topology>
    </subcellularLocation>
</comment>
<evidence type="ECO:0000256" key="3">
    <source>
        <dbReference type="ARBA" id="ARBA00022692"/>
    </source>
</evidence>
<dbReference type="InterPro" id="IPR050189">
    <property type="entry name" value="MFS_Efflux_Transporters"/>
</dbReference>
<name>A0ABN4TMD9_9BURK</name>
<evidence type="ECO:0000256" key="4">
    <source>
        <dbReference type="ARBA" id="ARBA00022989"/>
    </source>
</evidence>
<feature type="transmembrane region" description="Helical" evidence="6">
    <location>
        <begin position="166"/>
        <end position="188"/>
    </location>
</feature>
<dbReference type="InterPro" id="IPR011701">
    <property type="entry name" value="MFS"/>
</dbReference>
<evidence type="ECO:0000256" key="5">
    <source>
        <dbReference type="ARBA" id="ARBA00023136"/>
    </source>
</evidence>
<feature type="transmembrane region" description="Helical" evidence="6">
    <location>
        <begin position="253"/>
        <end position="276"/>
    </location>
</feature>
<dbReference type="PROSITE" id="PS50850">
    <property type="entry name" value="MFS"/>
    <property type="match status" value="1"/>
</dbReference>
<evidence type="ECO:0000259" key="7">
    <source>
        <dbReference type="PROSITE" id="PS50850"/>
    </source>
</evidence>
<dbReference type="SUPFAM" id="SSF103473">
    <property type="entry name" value="MFS general substrate transporter"/>
    <property type="match status" value="1"/>
</dbReference>
<feature type="transmembrane region" description="Helical" evidence="6">
    <location>
        <begin position="48"/>
        <end position="70"/>
    </location>
</feature>
<feature type="transmembrane region" description="Helical" evidence="6">
    <location>
        <begin position="138"/>
        <end position="160"/>
    </location>
</feature>
<dbReference type="EMBL" id="CP017754">
    <property type="protein sequence ID" value="AOZ06128.1"/>
    <property type="molecule type" value="Genomic_DNA"/>
</dbReference>
<dbReference type="RefSeq" id="WP_071012437.1">
    <property type="nucleotide sequence ID" value="NZ_CP017754.1"/>
</dbReference>
<dbReference type="PANTHER" id="PTHR43124:SF3">
    <property type="entry name" value="CHLORAMPHENICOL EFFLUX PUMP RV0191"/>
    <property type="match status" value="1"/>
</dbReference>
<dbReference type="InterPro" id="IPR036259">
    <property type="entry name" value="MFS_trans_sf"/>
</dbReference>
<keyword evidence="4 6" id="KW-1133">Transmembrane helix</keyword>
<feature type="transmembrane region" description="Helical" evidence="6">
    <location>
        <begin position="376"/>
        <end position="398"/>
    </location>
</feature>
<feature type="transmembrane region" description="Helical" evidence="6">
    <location>
        <begin position="309"/>
        <end position="330"/>
    </location>
</feature>
<reference evidence="8 9" key="1">
    <citation type="submission" date="2016-10" db="EMBL/GenBank/DDBJ databases">
        <title>Complete genome sequences of three Cupriavidus strains isolated from various Malaysian environments.</title>
        <authorList>
            <person name="Abdullah A.A.-A."/>
            <person name="Shafie N.A.H."/>
            <person name="Lau N.S."/>
        </authorList>
    </citation>
    <scope>NUCLEOTIDE SEQUENCE [LARGE SCALE GENOMIC DNA]</scope>
    <source>
        <strain evidence="8 9">USMAA1020</strain>
    </source>
</reference>
<feature type="transmembrane region" description="Helical" evidence="6">
    <location>
        <begin position="12"/>
        <end position="28"/>
    </location>
</feature>
<organism evidence="8 9">
    <name type="scientific">Cupriavidus malaysiensis</name>
    <dbReference type="NCBI Taxonomy" id="367825"/>
    <lineage>
        <taxon>Bacteria</taxon>
        <taxon>Pseudomonadati</taxon>
        <taxon>Pseudomonadota</taxon>
        <taxon>Betaproteobacteria</taxon>
        <taxon>Burkholderiales</taxon>
        <taxon>Burkholderiaceae</taxon>
        <taxon>Cupriavidus</taxon>
    </lineage>
</organism>
<feature type="transmembrane region" description="Helical" evidence="6">
    <location>
        <begin position="283"/>
        <end position="303"/>
    </location>
</feature>
<evidence type="ECO:0000313" key="8">
    <source>
        <dbReference type="EMBL" id="AOZ06128.1"/>
    </source>
</evidence>
<feature type="transmembrane region" description="Helical" evidence="6">
    <location>
        <begin position="105"/>
        <end position="126"/>
    </location>
</feature>
<keyword evidence="3 6" id="KW-0812">Transmembrane</keyword>
<evidence type="ECO:0000256" key="1">
    <source>
        <dbReference type="ARBA" id="ARBA00004651"/>
    </source>
</evidence>
<keyword evidence="2" id="KW-1003">Cell membrane</keyword>
<evidence type="ECO:0000256" key="2">
    <source>
        <dbReference type="ARBA" id="ARBA00022475"/>
    </source>
</evidence>
<sequence length="406" mass="42487">MAADRAHDPRAARGIALLTFAFSLSQFYRSCLAVMAPELQHDFGLSPAGFGTLSSCFFLAFAAAQIPIGIAFDRYGVGRPTAGLLAVGAVSAVLFAAAPNGGTAMLAQAGLGLACAPVFMGLLHFASEQLPETQYTKVVSRSNATGMIGALCATAPLGWAAELFGWRAAMSCAALGMVTACIGVWRFVHDEGHAEARHAPLGEMLLHSVRLLALRPLWALIPMCVAMAAGTTFRNAWGGPYLADVFELNAGHRGMALTLVSLGGFLTAFVLPVLVWRSSLKTTIAGWSCLSLAGAALLTLWPAHGVATGVGLMALLSTIGMLHPLVMAQGRGLIPPAARGRGLGLLNTFVFLGSAVASWTFGLIADFGHHDNWPVARIYSSIFLCAGILVALALLVYLRSPLARRS</sequence>
<evidence type="ECO:0000313" key="9">
    <source>
        <dbReference type="Proteomes" id="UP000177515"/>
    </source>
</evidence>
<feature type="transmembrane region" description="Helical" evidence="6">
    <location>
        <begin position="342"/>
        <end position="364"/>
    </location>
</feature>
<dbReference type="Pfam" id="PF07690">
    <property type="entry name" value="MFS_1"/>
    <property type="match status" value="1"/>
</dbReference>
<dbReference type="InterPro" id="IPR020846">
    <property type="entry name" value="MFS_dom"/>
</dbReference>